<feature type="compositionally biased region" description="Polar residues" evidence="1">
    <location>
        <begin position="2382"/>
        <end position="2401"/>
    </location>
</feature>
<dbReference type="OrthoDB" id="1776524at2"/>
<feature type="chain" id="PRO_5004213154" description="Filamentous haemagglutinin FhaB/tRNA nuclease CdiA-like TPS domain-containing protein" evidence="2">
    <location>
        <begin position="28"/>
        <end position="2409"/>
    </location>
</feature>
<name>Q2NDZ8_ERYLH</name>
<gene>
    <name evidence="4" type="ordered locus">ELI_15060</name>
</gene>
<dbReference type="Pfam" id="PF18657">
    <property type="entry name" value="YDG"/>
    <property type="match status" value="12"/>
</dbReference>
<dbReference type="Proteomes" id="UP000008808">
    <property type="component" value="Chromosome"/>
</dbReference>
<dbReference type="Gene3D" id="2.160.20.10">
    <property type="entry name" value="Single-stranded right-handed beta-helix, Pectin lyase-like"/>
    <property type="match status" value="1"/>
</dbReference>
<evidence type="ECO:0000259" key="3">
    <source>
        <dbReference type="SMART" id="SM00912"/>
    </source>
</evidence>
<evidence type="ECO:0000256" key="2">
    <source>
        <dbReference type="SAM" id="SignalP"/>
    </source>
</evidence>
<organism evidence="4 5">
    <name type="scientific">Erythrobacter litoralis (strain HTCC2594)</name>
    <dbReference type="NCBI Taxonomy" id="314225"/>
    <lineage>
        <taxon>Bacteria</taxon>
        <taxon>Pseudomonadati</taxon>
        <taxon>Pseudomonadota</taxon>
        <taxon>Alphaproteobacteria</taxon>
        <taxon>Sphingomonadales</taxon>
        <taxon>Erythrobacteraceae</taxon>
        <taxon>Erythrobacter/Porphyrobacter group</taxon>
        <taxon>Erythrobacter</taxon>
    </lineage>
</organism>
<feature type="signal peptide" evidence="2">
    <location>
        <begin position="1"/>
        <end position="27"/>
    </location>
</feature>
<proteinExistence type="predicted"/>
<keyword evidence="2" id="KW-0732">Signal</keyword>
<dbReference type="eggNOG" id="COG3210">
    <property type="taxonomic scope" value="Bacteria"/>
</dbReference>
<dbReference type="InterPro" id="IPR011050">
    <property type="entry name" value="Pectin_lyase_fold/virulence"/>
</dbReference>
<dbReference type="KEGG" id="eli:ELI_15060"/>
<dbReference type="NCBIfam" id="TIGR01901">
    <property type="entry name" value="adhes_NPXG"/>
    <property type="match status" value="1"/>
</dbReference>
<reference evidence="5" key="1">
    <citation type="journal article" date="2009" name="J. Bacteriol.">
        <title>Complete genome sequence of Erythrobacter litoralis HTCC2594.</title>
        <authorList>
            <person name="Oh H.M."/>
            <person name="Giovannoni S.J."/>
            <person name="Ferriera S."/>
            <person name="Johnson J."/>
            <person name="Cho J.C."/>
        </authorList>
    </citation>
    <scope>NUCLEOTIDE SEQUENCE [LARGE SCALE GENOMIC DNA]</scope>
    <source>
        <strain evidence="5">HTCC2594</strain>
    </source>
</reference>
<dbReference type="RefSeq" id="WP_011412971.1">
    <property type="nucleotide sequence ID" value="NC_007722.1"/>
</dbReference>
<keyword evidence="5" id="KW-1185">Reference proteome</keyword>
<dbReference type="InterPro" id="IPR041248">
    <property type="entry name" value="YDG"/>
</dbReference>
<dbReference type="InterPro" id="IPR041286">
    <property type="entry name" value="MBG_2"/>
</dbReference>
<sequence length="2409" mass="233570">MFARHLRKTLAIGTALTLGLAASPAFAQLINAGDLVNARDSAGNPNQLTVTNPNASTANVSVLAPVVVANWNNFNVPTGTTANFTNASAAPTASVLNRVTGGNFSDIGGTINANGVNLWLINPNGILFGSNTSVSANSFYASTLDVADQDFFDFYEGTNLFANGTNVFELIGVSSAGIISPSGASFTTNGNLLFASHSLNLTATFNSGSGTAVFAASDNVRVISQPASPLSVSISRSGGTGSNSQFIGGSVTGASIYAGAHFLTNTGVTSLLQIDATLTATQAYATGDGIRLETSRGLVLGTTRLELNGAATSPSFVRLISNNVRATQSITGGSVSIVDGNVELGDVTATNGDLSIASGMLVAGNLRATGSVIASGSTSATIASVTADSDLNGAGTVVLNSAFGSLTVTGSTTGAVANLMSAGQLSAGDIAATRGGVLVRTSNGSAPLAVGPISVGAISATGGDVTVLSVGSNVASTQTGAITSSGSILAESSAGGSLSLGVLSAGTTITLNTTGSTAVGGVNSAQSLATDAGGTTTFSGDVTTGTLTINDNLTSARNITVTNGGIVLNNALTAETLTATGAITLNGTGAFSLTGAVANSDGIDAEGVAIGATTLPTSLTITGATSGGSVDLQAAGNLQLGNVASTAGFVDLDSTGGAITTGAVSATGGSALLTAPGAITTSSIGSSAAIDVDSTGGGNLDLGNMTAGTTISLDTSGSMTAGTATAGGALGVGASADPSSVTFSGNISAAGIDLDSIGAITSKDLLATGGSVDVQASAGSVTTGTITGNGPSPVIVKAGGATSDIATGAIRSDGSDIFLTAGRNIASGNIATSLGATATTGSVLLHSNGAMQLVDLTAGTDIVVTSNNGAVTAGNMLAGDDIRVVAASDIQFTSTTTTGLGADNTSYTFVQPAGTGSYVTGAETQTGSNIALNSASGNIAGGAIDKRGSFGNATLTAPGAITTSSILSLGGIDIESTGSGALNLGNLNALLPITLDTAGSVAFNNVVVGASLFDIGRTLAPSSVTGTGTINAMVLSARTTGALTLDNANQIMGLGTITAGGPVTLNSTINLGINGPVAATGQDVTIKSSGNLTIGAGGSITGKIVGLSASGNFINNRGAAAINASDHWVVYSAAPSGNTFNGLDSGNTAIWNATIGSLAPSAVSDNRYVFAFRPTVTVASTNASKVYGTNLTGALGSNWTASGFQPGVAGAFLADTQGNVLSGAPTVSSSGSAANADVSGSPYTISLAQGTLATSRGYSLSLSDAGRLTITPKAITASVSANSKTYDGTTAGTGSVTLNGVVAGDAVGTSGTTFTFADKNAGTGKTVSVSGTALTGADAGNYTLSVPASTLADILKRFLSFRVIVDNKVYDGTTSASGSIDLVGIVGSDNVFAQDPSFAFNDKNVGTDKSVSFGFTLGGADSQNYQAAAPLNAARASITPKPIGLVATANSKTYDGTTAGTGSVTLNGVVAGDAVGTSGTTFTFADKNAGTGKTVSVSGTALTGTDAGNYTLSVPASTLADILAKAITASVSANSKTYDGTTAGTGSVTLNGVVAGDAVGTSGTTFTFADKNAGTGKTVSVSGTALTGTDAGNYTLSVPASTLADILAKAITASVSANSKTYDGTTAGTGSVTLNGVVAGDAVGTSGTTFTFADKNAGTGKTVSVSGTALTGTDAGNYTLSVPASTLADILAKAITASVSANSKTYDGTTAGTGSVTLNGVVAGDAVGTSGTTFTFADKNAGTGKTVSVSGTALTGADAGNYTLSVPASTLADILAKAITASVSANSKTYDGTTAGTGSVTLNGVVAGDAVGTSGTTFTFADKNAGTGKTVSVSGTALTGADAGNYTLSVPASTLADILKRFLSFRVIVDNKVYDGTTSASGSIDLVGIVGSDNVFAQDPSFAFNDKNVGTDKSVSFGFTLGGADSQNYQAAAPLNAARASITPKPIGLVATANSKTYDGTTAGTGSVTLNGVVAGDAVGTSGTTFTFADKNAGTGKTVSVSGTALTGTDAGNYTLSVPASTLADILAKAITASVSANSKTYDGTTAGTGSVTLNGVVAGDAVGTSGTTFTFADKNAGTGKTVSVSGTALTGTDAGNYTLSVPASTLADILAKAITASVSANSKTYDGTTAGTGSVTLNGVVAGDAVGTSGTTFTFADKNAGTGKTVSVSGTALTGTDAGNYTLSVPASTLADILAKAITASVSANSKTYDGTTAGTGSVTLNGVVAGDAVGTSGTTFTFADKNAGTGKTVSVSGTALTGADAGNYTLSVPASTLADILRRLVSITADNQNKVEGSADPQLTFTVTSGSLVAGDSFSGSLSRESGEAPAIYEITIGTLSAGDNYTLEFNPGLLTIVPDNSNAERVEVPVIFRSVPLPGSSGTGPQNSQSSVTIERNALCSSETEECATE</sequence>
<dbReference type="InterPro" id="IPR008638">
    <property type="entry name" value="FhaB/CdiA-like_TPS"/>
</dbReference>
<dbReference type="STRING" id="314225.ELI_15060"/>
<feature type="domain" description="Filamentous haemagglutinin FhaB/tRNA nuclease CdiA-like TPS" evidence="3">
    <location>
        <begin position="31"/>
        <end position="150"/>
    </location>
</feature>
<evidence type="ECO:0000256" key="1">
    <source>
        <dbReference type="SAM" id="MobiDB-lite"/>
    </source>
</evidence>
<evidence type="ECO:0000313" key="5">
    <source>
        <dbReference type="Proteomes" id="UP000008808"/>
    </source>
</evidence>
<protein>
    <recommendedName>
        <fullName evidence="3">Filamentous haemagglutinin FhaB/tRNA nuclease CdiA-like TPS domain-containing protein</fullName>
    </recommendedName>
</protein>
<feature type="region of interest" description="Disordered" evidence="1">
    <location>
        <begin position="2376"/>
        <end position="2409"/>
    </location>
</feature>
<dbReference type="Pfam" id="PF18676">
    <property type="entry name" value="MBG_2"/>
    <property type="match status" value="1"/>
</dbReference>
<evidence type="ECO:0000313" key="4">
    <source>
        <dbReference type="EMBL" id="ABC65104.1"/>
    </source>
</evidence>
<dbReference type="SUPFAM" id="SSF51126">
    <property type="entry name" value="Pectin lyase-like"/>
    <property type="match status" value="1"/>
</dbReference>
<dbReference type="Pfam" id="PF05860">
    <property type="entry name" value="TPS"/>
    <property type="match status" value="1"/>
</dbReference>
<accession>Q2NDZ8</accession>
<dbReference type="EMBL" id="CP000157">
    <property type="protein sequence ID" value="ABC65104.1"/>
    <property type="molecule type" value="Genomic_DNA"/>
</dbReference>
<dbReference type="SMART" id="SM00912">
    <property type="entry name" value="Haemagg_act"/>
    <property type="match status" value="1"/>
</dbReference>
<dbReference type="InterPro" id="IPR012334">
    <property type="entry name" value="Pectin_lyas_fold"/>
</dbReference>